<dbReference type="GO" id="GO:0003700">
    <property type="term" value="F:DNA-binding transcription factor activity"/>
    <property type="evidence" value="ECO:0007669"/>
    <property type="project" value="InterPro"/>
</dbReference>
<dbReference type="InterPro" id="IPR036390">
    <property type="entry name" value="WH_DNA-bd_sf"/>
</dbReference>
<dbReference type="InterPro" id="IPR026881">
    <property type="entry name" value="WYL_dom"/>
</dbReference>
<sequence length="310" mass="35848">MKIDRLISIIMVLLNNERISAIKLAEMFEVTPRTIYRDIDTISLAGIPIITHTGVNGGVSIMPEYKVDKKFFTASDISTLLMGLSSVSTTLSNKEVIGTLEKVKSLLPKDQFRDIELKSNQITIDLTTWMGNKSFQPNLEKVKRALNDSKYLSFEYYGGNRKKEKRCIEPYKLILKENNWYLQGYCTLREDFRVFKLSRISNLEILESIFVPREFKSKPLDGSGWIDKRLITIKLLVDWSLREQMVERCGEENVKAYGEDKFIVEFPFVGDDLGYNILMGFGDKCECLSPENVRVELIKRIKKLLHIYEN</sequence>
<dbReference type="Pfam" id="PF25583">
    <property type="entry name" value="WCX"/>
    <property type="match status" value="1"/>
</dbReference>
<dbReference type="RefSeq" id="WP_003362195.1">
    <property type="nucleotide sequence ID" value="NC_012658.1"/>
</dbReference>
<dbReference type="Pfam" id="PF13280">
    <property type="entry name" value="WYL"/>
    <property type="match status" value="1"/>
</dbReference>
<keyword evidence="2" id="KW-0804">Transcription</keyword>
<protein>
    <recommendedName>
        <fullName evidence="3">HTH deoR-type domain-containing protein</fullName>
    </recommendedName>
</protein>
<evidence type="ECO:0000259" key="3">
    <source>
        <dbReference type="PROSITE" id="PS51000"/>
    </source>
</evidence>
<dbReference type="PROSITE" id="PS52050">
    <property type="entry name" value="WYL"/>
    <property type="match status" value="1"/>
</dbReference>
<dbReference type="AlphaFoldDB" id="A0A3F2ZRB7"/>
<organism evidence="4 5">
    <name type="scientific">Clostridium botulinum (strain 657 / Type Ba4)</name>
    <dbReference type="NCBI Taxonomy" id="515621"/>
    <lineage>
        <taxon>Bacteria</taxon>
        <taxon>Bacillati</taxon>
        <taxon>Bacillota</taxon>
        <taxon>Clostridia</taxon>
        <taxon>Eubacteriales</taxon>
        <taxon>Clostridiaceae</taxon>
        <taxon>Clostridium</taxon>
    </lineage>
</organism>
<keyword evidence="1" id="KW-0805">Transcription regulation</keyword>
<evidence type="ECO:0000256" key="2">
    <source>
        <dbReference type="ARBA" id="ARBA00023163"/>
    </source>
</evidence>
<dbReference type="InterPro" id="IPR036388">
    <property type="entry name" value="WH-like_DNA-bd_sf"/>
</dbReference>
<dbReference type="SUPFAM" id="SSF46785">
    <property type="entry name" value="Winged helix' DNA-binding domain"/>
    <property type="match status" value="1"/>
</dbReference>
<dbReference type="PIRSF" id="PIRSF016838">
    <property type="entry name" value="PafC"/>
    <property type="match status" value="1"/>
</dbReference>
<dbReference type="InterPro" id="IPR057727">
    <property type="entry name" value="WCX_dom"/>
</dbReference>
<evidence type="ECO:0000256" key="1">
    <source>
        <dbReference type="ARBA" id="ARBA00023015"/>
    </source>
</evidence>
<dbReference type="Proteomes" id="UP000002333">
    <property type="component" value="Chromosome"/>
</dbReference>
<dbReference type="Pfam" id="PF08279">
    <property type="entry name" value="HTH_11"/>
    <property type="match status" value="1"/>
</dbReference>
<name>A0A3F2ZRB7_CLOB6</name>
<dbReference type="PANTHER" id="PTHR34580:SF1">
    <property type="entry name" value="PROTEIN PAFC"/>
    <property type="match status" value="1"/>
</dbReference>
<dbReference type="InterPro" id="IPR001034">
    <property type="entry name" value="DeoR_HTH"/>
</dbReference>
<dbReference type="PROSITE" id="PS51000">
    <property type="entry name" value="HTH_DEOR_2"/>
    <property type="match status" value="1"/>
</dbReference>
<feature type="domain" description="HTH deoR-type" evidence="3">
    <location>
        <begin position="2"/>
        <end position="57"/>
    </location>
</feature>
<dbReference type="EMBL" id="CP001083">
    <property type="protein sequence ID" value="ACQ52281.1"/>
    <property type="molecule type" value="Genomic_DNA"/>
</dbReference>
<dbReference type="Gene3D" id="1.10.10.10">
    <property type="entry name" value="Winged helix-like DNA-binding domain superfamily/Winged helix DNA-binding domain"/>
    <property type="match status" value="1"/>
</dbReference>
<dbReference type="PANTHER" id="PTHR34580">
    <property type="match status" value="1"/>
</dbReference>
<reference evidence="5" key="2">
    <citation type="submission" date="2008-05" db="EMBL/GenBank/DDBJ databases">
        <title>Genome sequence of Clostridium botulinum Ba4 strain 657.</title>
        <authorList>
            <person name="Shrivastava S."/>
            <person name="Brown J.L."/>
            <person name="Bruce D."/>
            <person name="Detter C."/>
            <person name="Munk C."/>
            <person name="Smith L.A."/>
            <person name="Smith T.J."/>
            <person name="Sutton G."/>
            <person name="Brettin T.S."/>
        </authorList>
    </citation>
    <scope>NUCLEOTIDE SEQUENCE [LARGE SCALE GENOMIC DNA]</scope>
    <source>
        <strain evidence="5">657 / Type Ba4</strain>
    </source>
</reference>
<evidence type="ECO:0000313" key="4">
    <source>
        <dbReference type="EMBL" id="ACQ52281.1"/>
    </source>
</evidence>
<dbReference type="InterPro" id="IPR051534">
    <property type="entry name" value="CBASS_pafABC_assoc_protein"/>
</dbReference>
<proteinExistence type="predicted"/>
<accession>A0A3F2ZRB7</accession>
<dbReference type="KEGG" id="cbi:CLJ_B0906"/>
<gene>
    <name evidence="4" type="ordered locus">CLJ_B0906</name>
</gene>
<reference evidence="4 5" key="1">
    <citation type="journal article" date="2007" name="PLoS ONE">
        <title>Analysis of the neurotoxin complex genes in Clostridium botulinum A1-A4 and B1 strains: BoNT/A3, /Ba4 and /B1 clusters are located within plasmids.</title>
        <authorList>
            <person name="Smith T.J."/>
            <person name="Hill K.K."/>
            <person name="Foley B.T."/>
            <person name="Detter J.C."/>
            <person name="Munk A.C."/>
            <person name="Bruce D.C."/>
            <person name="Doggett N.A."/>
            <person name="Smith L.A."/>
            <person name="Marks J.D."/>
            <person name="Xie G."/>
            <person name="Brettin T.S."/>
        </authorList>
    </citation>
    <scope>NUCLEOTIDE SEQUENCE [LARGE SCALE GENOMIC DNA]</scope>
    <source>
        <strain evidence="5">657 / Type Ba4</strain>
    </source>
</reference>
<dbReference type="InterPro" id="IPR028349">
    <property type="entry name" value="PafC-like"/>
</dbReference>
<dbReference type="InterPro" id="IPR013196">
    <property type="entry name" value="HTH_11"/>
</dbReference>
<evidence type="ECO:0000313" key="5">
    <source>
        <dbReference type="Proteomes" id="UP000002333"/>
    </source>
</evidence>